<dbReference type="Gene3D" id="3.40.640.10">
    <property type="entry name" value="Type I PLP-dependent aspartate aminotransferase-like (Major domain)"/>
    <property type="match status" value="1"/>
</dbReference>
<dbReference type="InterPro" id="IPR005814">
    <property type="entry name" value="Aminotrans_3"/>
</dbReference>
<dbReference type="Proteomes" id="UP001153292">
    <property type="component" value="Chromosome 6"/>
</dbReference>
<accession>A0ABN8BC63</accession>
<proteinExistence type="inferred from homology"/>
<feature type="signal peptide" evidence="13">
    <location>
        <begin position="1"/>
        <end position="18"/>
    </location>
</feature>
<dbReference type="InterPro" id="IPR015422">
    <property type="entry name" value="PyrdxlP-dep_Trfase_small"/>
</dbReference>
<dbReference type="PANTHER" id="PTHR43206:SF1">
    <property type="entry name" value="4-AMINOBUTYRATE AMINOTRANSFERASE, MITOCHONDRIAL"/>
    <property type="match status" value="1"/>
</dbReference>
<keyword evidence="7 12" id="KW-0663">Pyridoxal phosphate</keyword>
<dbReference type="PIRSF" id="PIRSF000521">
    <property type="entry name" value="Transaminase_4ab_Lys_Orn"/>
    <property type="match status" value="1"/>
</dbReference>
<dbReference type="InterPro" id="IPR004631">
    <property type="entry name" value="4NH2But_aminotransferase_euk"/>
</dbReference>
<evidence type="ECO:0000256" key="5">
    <source>
        <dbReference type="ARBA" id="ARBA00022576"/>
    </source>
</evidence>
<keyword evidence="13" id="KW-0732">Signal</keyword>
<dbReference type="EC" id="2.6.1.22" evidence="3"/>
<dbReference type="EMBL" id="OU963899">
    <property type="protein sequence ID" value="CAH0406508.1"/>
    <property type="molecule type" value="Genomic_DNA"/>
</dbReference>
<organism evidence="14 15">
    <name type="scientific">Chilo suppressalis</name>
    <name type="common">Asiatic rice borer moth</name>
    <dbReference type="NCBI Taxonomy" id="168631"/>
    <lineage>
        <taxon>Eukaryota</taxon>
        <taxon>Metazoa</taxon>
        <taxon>Ecdysozoa</taxon>
        <taxon>Arthropoda</taxon>
        <taxon>Hexapoda</taxon>
        <taxon>Insecta</taxon>
        <taxon>Pterygota</taxon>
        <taxon>Neoptera</taxon>
        <taxon>Endopterygota</taxon>
        <taxon>Lepidoptera</taxon>
        <taxon>Glossata</taxon>
        <taxon>Ditrysia</taxon>
        <taxon>Pyraloidea</taxon>
        <taxon>Crambidae</taxon>
        <taxon>Crambinae</taxon>
        <taxon>Chilo</taxon>
    </lineage>
</organism>
<dbReference type="NCBIfam" id="TIGR00699">
    <property type="entry name" value="GABAtrns_euk"/>
    <property type="match status" value="1"/>
</dbReference>
<dbReference type="SUPFAM" id="SSF53383">
    <property type="entry name" value="PLP-dependent transferases"/>
    <property type="match status" value="1"/>
</dbReference>
<evidence type="ECO:0000256" key="13">
    <source>
        <dbReference type="SAM" id="SignalP"/>
    </source>
</evidence>
<feature type="chain" id="PRO_5046886924" description="(S)-3-amino-2-methylpropionate transaminase" evidence="13">
    <location>
        <begin position="19"/>
        <end position="511"/>
    </location>
</feature>
<evidence type="ECO:0000256" key="10">
    <source>
        <dbReference type="ARBA" id="ARBA00030857"/>
    </source>
</evidence>
<dbReference type="InterPro" id="IPR015424">
    <property type="entry name" value="PyrdxlP-dep_Trfase"/>
</dbReference>
<dbReference type="Gene3D" id="3.90.1150.10">
    <property type="entry name" value="Aspartate Aminotransferase, domain 1"/>
    <property type="match status" value="1"/>
</dbReference>
<evidence type="ECO:0000256" key="7">
    <source>
        <dbReference type="ARBA" id="ARBA00022898"/>
    </source>
</evidence>
<evidence type="ECO:0000256" key="6">
    <source>
        <dbReference type="ARBA" id="ARBA00022679"/>
    </source>
</evidence>
<dbReference type="Pfam" id="PF00202">
    <property type="entry name" value="Aminotran_3"/>
    <property type="match status" value="1"/>
</dbReference>
<evidence type="ECO:0000256" key="9">
    <source>
        <dbReference type="ARBA" id="ARBA00030204"/>
    </source>
</evidence>
<evidence type="ECO:0000313" key="15">
    <source>
        <dbReference type="Proteomes" id="UP001153292"/>
    </source>
</evidence>
<reference evidence="14" key="1">
    <citation type="submission" date="2021-12" db="EMBL/GenBank/DDBJ databases">
        <authorList>
            <person name="King R."/>
        </authorList>
    </citation>
    <scope>NUCLEOTIDE SEQUENCE</scope>
</reference>
<name>A0ABN8BC63_CHISP</name>
<evidence type="ECO:0000256" key="3">
    <source>
        <dbReference type="ARBA" id="ARBA00012876"/>
    </source>
</evidence>
<dbReference type="PANTHER" id="PTHR43206">
    <property type="entry name" value="AMINOTRANSFERASE"/>
    <property type="match status" value="1"/>
</dbReference>
<evidence type="ECO:0000313" key="14">
    <source>
        <dbReference type="EMBL" id="CAH0406508.1"/>
    </source>
</evidence>
<evidence type="ECO:0000256" key="11">
    <source>
        <dbReference type="ARBA" id="ARBA00031787"/>
    </source>
</evidence>
<dbReference type="CDD" id="cd00610">
    <property type="entry name" value="OAT_like"/>
    <property type="match status" value="1"/>
</dbReference>
<keyword evidence="5" id="KW-0032">Aminotransferase</keyword>
<protein>
    <recommendedName>
        <fullName evidence="10">(S)-3-amino-2-methylpropionate transaminase</fullName>
        <ecNumber evidence="4">2.6.1.19</ecNumber>
        <ecNumber evidence="3">2.6.1.22</ecNumber>
    </recommendedName>
    <alternativeName>
        <fullName evidence="11">GABA aminotransferase</fullName>
    </alternativeName>
    <alternativeName>
        <fullName evidence="9">Gamma-amino-N-butyrate transaminase</fullName>
    </alternativeName>
    <alternativeName>
        <fullName evidence="8">L-AIBAT</fullName>
    </alternativeName>
</protein>
<gene>
    <name evidence="14" type="ORF">CHILSU_LOCUS9885</name>
</gene>
<evidence type="ECO:0000256" key="4">
    <source>
        <dbReference type="ARBA" id="ARBA00012912"/>
    </source>
</evidence>
<evidence type="ECO:0000256" key="8">
    <source>
        <dbReference type="ARBA" id="ARBA00029760"/>
    </source>
</evidence>
<keyword evidence="6" id="KW-0808">Transferase</keyword>
<comment type="similarity">
    <text evidence="2 12">Belongs to the class-III pyridoxal-phosphate-dependent aminotransferase family.</text>
</comment>
<sequence length="511" mass="57103">MQNLKLLISVYFLQVVETMLRITKTVLCKNQPTPAAVLIYCQRFSTEAQLEPPQPCVKTSIPGPKTLELLKDLNSLQQAGSVQLFADYDKSIGNYFVDADGNEFLDAFTQISSVPVGYNHPELLKAFADQHNLKSLVNRPALGVFPSKDWPEKLRNVLLSVAPAGLNAVSTMMCGSCSNENAYKAVFMWYQTKQRGGKIDFTPEEMDSCMVNQPPGAPKLSIMSFKGSFHGRTFGALTTTRSKPIHKLDCPAFDWPAAPFPRYKYPLSNFERENHQEDEKCLEQVEDLIEKYKKADNPVAGIIVEPIQSEGGDNEASPQFFQKLQSLCKTKGVALIIDEVQTGCGPSGKMWCHEHFELPSPPDIVTFSKKMLTGGFYTKSEFKAPHSYRIFNTWMGDPGKLILLERVLKVIKQENLFSLVQKTGTVLKDGLHKLENEFPNLINSVRGRGTFLAFNVCNTELRDKVNNNLKKNGVLGGACGETAIRLRPALVFAPKHAEIYLDALRKTLKEL</sequence>
<comment type="cofactor">
    <cofactor evidence="1">
        <name>pyridoxal 5'-phosphate</name>
        <dbReference type="ChEBI" id="CHEBI:597326"/>
    </cofactor>
</comment>
<dbReference type="EC" id="2.6.1.19" evidence="4"/>
<keyword evidence="15" id="KW-1185">Reference proteome</keyword>
<evidence type="ECO:0000256" key="12">
    <source>
        <dbReference type="RuleBase" id="RU003560"/>
    </source>
</evidence>
<evidence type="ECO:0000256" key="2">
    <source>
        <dbReference type="ARBA" id="ARBA00008954"/>
    </source>
</evidence>
<dbReference type="InterPro" id="IPR015421">
    <property type="entry name" value="PyrdxlP-dep_Trfase_major"/>
</dbReference>
<evidence type="ECO:0000256" key="1">
    <source>
        <dbReference type="ARBA" id="ARBA00001933"/>
    </source>
</evidence>